<evidence type="ECO:0000313" key="1">
    <source>
        <dbReference type="EMBL" id="KYC51336.1"/>
    </source>
</evidence>
<dbReference type="Proteomes" id="UP000075398">
    <property type="component" value="Unassembled WGS sequence"/>
</dbReference>
<accession>A0A150J295</accession>
<name>A0A150J295_9EURY</name>
<dbReference type="AlphaFoldDB" id="A0A150J295"/>
<organism evidence="1 2">
    <name type="scientific">Candidatus Methanofastidiosum methylothiophilum</name>
    <dbReference type="NCBI Taxonomy" id="1705564"/>
    <lineage>
        <taxon>Archaea</taxon>
        <taxon>Methanobacteriati</taxon>
        <taxon>Methanobacteriota</taxon>
        <taxon>Stenosarchaea group</taxon>
        <taxon>Candidatus Methanofastidiosia</taxon>
        <taxon>Candidatus Methanofastidiosales</taxon>
        <taxon>Candidatus Methanofastidiosaceae</taxon>
        <taxon>Candidatus Methanofastidiosum</taxon>
    </lineage>
</organism>
<dbReference type="GO" id="GO:0016740">
    <property type="term" value="F:transferase activity"/>
    <property type="evidence" value="ECO:0007669"/>
    <property type="project" value="UniProtKB-KW"/>
</dbReference>
<dbReference type="SUPFAM" id="SSF53756">
    <property type="entry name" value="UDP-Glycosyltransferase/glycogen phosphorylase"/>
    <property type="match status" value="1"/>
</dbReference>
<proteinExistence type="predicted"/>
<dbReference type="PANTHER" id="PTHR12526:SF622">
    <property type="entry name" value="GLYCOSYLTRANSFERASE (GROUP I)"/>
    <property type="match status" value="1"/>
</dbReference>
<dbReference type="Gene3D" id="3.40.50.2000">
    <property type="entry name" value="Glycogen Phosphorylase B"/>
    <property type="match status" value="1"/>
</dbReference>
<dbReference type="Pfam" id="PF13692">
    <property type="entry name" value="Glyco_trans_1_4"/>
    <property type="match status" value="1"/>
</dbReference>
<sequence length="347" mass="40868">MSILRILYPPTVNYNILFQRPNQVLKVLSREGHTCYFMNHIPGIKGQYVLEGIEELEKNFYIVSNMVHPATLNPDVYYFSYPPYYDWINRIKPEYVIFDALDSPTGEFSSWKPEWEKSVKRADLVLAVSTELYKEVKKLNDNVLLVKNGVDYDHYQQATRNPYRKLKLPGFQRKNPVVGFSGAIASWVNLELLYRSCLEYPDFNFVILGLEYNVKLKRSIGRPDNLFFLGHVPYDDLPMWVNHFDVCTIPFRDNQVTRACNPLKFWEYMATGNPVVTSNLPETYYEGVYWAKTDEEYISYIGDAMVERRNHGDKLREVRKKVAYNCSWEKNLEPVIEQLQRWDKDGE</sequence>
<reference evidence="1 2" key="1">
    <citation type="journal article" date="2016" name="ISME J.">
        <title>Chasing the elusive Euryarchaeota class WSA2: genomes reveal a uniquely fastidious methyl-reducing methanogen.</title>
        <authorList>
            <person name="Nobu M.K."/>
            <person name="Narihiro T."/>
            <person name="Kuroda K."/>
            <person name="Mei R."/>
            <person name="Liu W.T."/>
        </authorList>
    </citation>
    <scope>NUCLEOTIDE SEQUENCE [LARGE SCALE GENOMIC DNA]</scope>
    <source>
        <strain evidence="1">U1lsi0528_Bin055</strain>
    </source>
</reference>
<evidence type="ECO:0000313" key="2">
    <source>
        <dbReference type="Proteomes" id="UP000075398"/>
    </source>
</evidence>
<dbReference type="PANTHER" id="PTHR12526">
    <property type="entry name" value="GLYCOSYLTRANSFERASE"/>
    <property type="match status" value="1"/>
</dbReference>
<comment type="caution">
    <text evidence="1">The sequence shown here is derived from an EMBL/GenBank/DDBJ whole genome shotgun (WGS) entry which is preliminary data.</text>
</comment>
<dbReference type="Gene3D" id="3.40.50.11010">
    <property type="match status" value="1"/>
</dbReference>
<keyword evidence="1" id="KW-0808">Transferase</keyword>
<gene>
    <name evidence="1" type="ORF">AMQ22_01338</name>
</gene>
<protein>
    <submittedName>
        <fullName evidence="1">Glycosyl transferases group 1</fullName>
    </submittedName>
</protein>
<dbReference type="EMBL" id="LNGC01000061">
    <property type="protein sequence ID" value="KYC51336.1"/>
    <property type="molecule type" value="Genomic_DNA"/>
</dbReference>